<accession>A0AAN7BU52</accession>
<feature type="region of interest" description="Disordered" evidence="1">
    <location>
        <begin position="1072"/>
        <end position="1209"/>
    </location>
</feature>
<evidence type="ECO:0000256" key="2">
    <source>
        <dbReference type="SAM" id="Phobius"/>
    </source>
</evidence>
<feature type="compositionally biased region" description="Polar residues" evidence="1">
    <location>
        <begin position="1399"/>
        <end position="1408"/>
    </location>
</feature>
<feature type="compositionally biased region" description="Basic and acidic residues" evidence="1">
    <location>
        <begin position="1114"/>
        <end position="1126"/>
    </location>
</feature>
<feature type="transmembrane region" description="Helical" evidence="2">
    <location>
        <begin position="38"/>
        <end position="59"/>
    </location>
</feature>
<feature type="region of interest" description="Disordered" evidence="1">
    <location>
        <begin position="1378"/>
        <end position="1430"/>
    </location>
</feature>
<keyword evidence="2" id="KW-0812">Transmembrane</keyword>
<keyword evidence="2" id="KW-0472">Membrane</keyword>
<feature type="compositionally biased region" description="Basic and acidic residues" evidence="1">
    <location>
        <begin position="1231"/>
        <end position="1250"/>
    </location>
</feature>
<gene>
    <name evidence="3" type="ORF">QBC38DRAFT_453143</name>
</gene>
<protein>
    <submittedName>
        <fullName evidence="3">Uncharacterized protein</fullName>
    </submittedName>
</protein>
<feature type="region of interest" description="Disordered" evidence="1">
    <location>
        <begin position="986"/>
        <end position="1014"/>
    </location>
</feature>
<dbReference type="Proteomes" id="UP001301958">
    <property type="component" value="Unassembled WGS sequence"/>
</dbReference>
<proteinExistence type="predicted"/>
<feature type="region of interest" description="Disordered" evidence="1">
    <location>
        <begin position="479"/>
        <end position="511"/>
    </location>
</feature>
<feature type="region of interest" description="Disordered" evidence="1">
    <location>
        <begin position="1231"/>
        <end position="1289"/>
    </location>
</feature>
<feature type="compositionally biased region" description="Acidic residues" evidence="1">
    <location>
        <begin position="1134"/>
        <end position="1150"/>
    </location>
</feature>
<sequence>MHLLSTSRFAAVAAFIAICQMVMMICAWACVPRANAGCFAAAFTVLYPPLFFLYLALALPSLGRFCDLAKQIDDDWAGSILRWVFPSLSSLVAPVVVDTVRMSVGDSTLAGINRLLAIVMFRVRSSPMWAVMMHRLLMWAEFYADHVCKGTAERRESLDRLLESAKKQLCDQYAKIDKLNDDCENISRKAVECRGACRHDLYSLYEFFAGLVSFKVVESVRPEEGPIVHSFITVVERLAHQADMSMWWTMTGLSRLQAAISLNESLIDNLSQVLGQKDINYRVVAEHVKTWNCAKDTWEAVLSRAPPMEPEAPAVSRVKRPGLREHASIAERMIFRRTIRRKVWSQLVLPVTETDSLTPLTPVLDVVASLTGPEPPVPEVIERPVQDIDHAPTPPALHSPVPTVLDAALFEGFDHAVYLAELEAKRNVAAAAQEDATQAALNAAHERLHWSQTVLRPQQREFRQCRKRLMKRLNETVRRVKERGQEEEKQQLLLEDAPRTEEDRRPLDIQEQLRRAEERTANLIEEVDARKSKVTDLREALRAAEAEYNTAKENVELAQAEADSLQRQLSQPATDKGPETTDSSESEVVMPAVIEAEAQRDAETPLPQNEGDDPKDNESSLSEEEFSEGAVLGGSREPETEGSLKLAADIHDVDLDCQPVQQQEQQLLQPVSESSTAAATTVPEEVNQEGVRADVDEEASAESSMISTPEMEAQLDAVISDRFPFLDGPKPIEVWDAYCADGISDAEFQVEMPKAERRQHLRSIIREAHGDFDRMTEVQRDALLAEMESHACGVGVQVVESATVATSMLDAPELKTQDEDVVDGADLSDLPDAPVPIDQVAWLDQQRRVGGDEELVRGDSEGLFQGSELGMRSKYQPETISQPVWEPVVVPPPIDDTIMEESILINTDFQVVTGNTQWDEPYFTQGEFNEEAHQVSTSGVIQEVFQVADGACCPEAPEQHPTVSATRTIVQEPKAYAEGVDEVLWSSDDEAVPSAPTRDPEANADGEEVTPSSLPVEETAGEVAHEARSPAPVQQAASAIPLATISNRVILWPRSRKTGLARVRPETELREIKESQLQAATGGLQTSSIASESAEGSSGLNEHHAEGDVGEPGMEVKDDGEGKGQEPEANAAGESEESSEDESEDDEDMPDDHPSFNGDDSDGATPPSSNADGHEPEPYDPTHDYHHPSDDEPENPDLEDEFGSHCNARRAQMAARVQALELQHQAMEDECLRQEEETARKQRAQEDAARRLNTATSTAQQPKKRGHNDVSDESDSDIEDHAAMVAEDEDVPAVRHIRVADKRAIAEQKTEEKKAVHLFVDDIPLKIIHAAIPPEGTIFPKDNFKPMYRPESFSTLPTTRSSFGAIAQRYETASVDPIRATLHSPAATTDRDIEAQPADASTQRTSMGPVQESDPEQQALYRGGAEAARS</sequence>
<organism evidence="3 4">
    <name type="scientific">Podospora fimiseda</name>
    <dbReference type="NCBI Taxonomy" id="252190"/>
    <lineage>
        <taxon>Eukaryota</taxon>
        <taxon>Fungi</taxon>
        <taxon>Dikarya</taxon>
        <taxon>Ascomycota</taxon>
        <taxon>Pezizomycotina</taxon>
        <taxon>Sordariomycetes</taxon>
        <taxon>Sordariomycetidae</taxon>
        <taxon>Sordariales</taxon>
        <taxon>Podosporaceae</taxon>
        <taxon>Podospora</taxon>
    </lineage>
</organism>
<evidence type="ECO:0000313" key="3">
    <source>
        <dbReference type="EMBL" id="KAK4229511.1"/>
    </source>
</evidence>
<feature type="compositionally biased region" description="Acidic residues" evidence="1">
    <location>
        <begin position="1191"/>
        <end position="1201"/>
    </location>
</feature>
<feature type="region of interest" description="Disordered" evidence="1">
    <location>
        <begin position="560"/>
        <end position="642"/>
    </location>
</feature>
<feature type="compositionally biased region" description="Polar residues" evidence="1">
    <location>
        <begin position="1075"/>
        <end position="1086"/>
    </location>
</feature>
<evidence type="ECO:0000256" key="1">
    <source>
        <dbReference type="SAM" id="MobiDB-lite"/>
    </source>
</evidence>
<name>A0AAN7BU52_9PEZI</name>
<reference evidence="3" key="1">
    <citation type="journal article" date="2023" name="Mol. Phylogenet. Evol.">
        <title>Genome-scale phylogeny and comparative genomics of the fungal order Sordariales.</title>
        <authorList>
            <person name="Hensen N."/>
            <person name="Bonometti L."/>
            <person name="Westerberg I."/>
            <person name="Brannstrom I.O."/>
            <person name="Guillou S."/>
            <person name="Cros-Aarteil S."/>
            <person name="Calhoun S."/>
            <person name="Haridas S."/>
            <person name="Kuo A."/>
            <person name="Mondo S."/>
            <person name="Pangilinan J."/>
            <person name="Riley R."/>
            <person name="LaButti K."/>
            <person name="Andreopoulos B."/>
            <person name="Lipzen A."/>
            <person name="Chen C."/>
            <person name="Yan M."/>
            <person name="Daum C."/>
            <person name="Ng V."/>
            <person name="Clum A."/>
            <person name="Steindorff A."/>
            <person name="Ohm R.A."/>
            <person name="Martin F."/>
            <person name="Silar P."/>
            <person name="Natvig D.O."/>
            <person name="Lalanne C."/>
            <person name="Gautier V."/>
            <person name="Ament-Velasquez S.L."/>
            <person name="Kruys A."/>
            <person name="Hutchinson M.I."/>
            <person name="Powell A.J."/>
            <person name="Barry K."/>
            <person name="Miller A.N."/>
            <person name="Grigoriev I.V."/>
            <person name="Debuchy R."/>
            <person name="Gladieux P."/>
            <person name="Hiltunen Thoren M."/>
            <person name="Johannesson H."/>
        </authorList>
    </citation>
    <scope>NUCLEOTIDE SEQUENCE</scope>
    <source>
        <strain evidence="3">CBS 990.96</strain>
    </source>
</reference>
<comment type="caution">
    <text evidence="3">The sequence shown here is derived from an EMBL/GenBank/DDBJ whole genome shotgun (WGS) entry which is preliminary data.</text>
</comment>
<feature type="compositionally biased region" description="Low complexity" evidence="1">
    <location>
        <begin position="1087"/>
        <end position="1099"/>
    </location>
</feature>
<feature type="transmembrane region" description="Helical" evidence="2">
    <location>
        <begin position="12"/>
        <end position="31"/>
    </location>
</feature>
<feature type="compositionally biased region" description="Basic and acidic residues" evidence="1">
    <location>
        <begin position="1172"/>
        <end position="1190"/>
    </location>
</feature>
<keyword evidence="4" id="KW-1185">Reference proteome</keyword>
<dbReference type="EMBL" id="MU865307">
    <property type="protein sequence ID" value="KAK4229511.1"/>
    <property type="molecule type" value="Genomic_DNA"/>
</dbReference>
<keyword evidence="2" id="KW-1133">Transmembrane helix</keyword>
<evidence type="ECO:0000313" key="4">
    <source>
        <dbReference type="Proteomes" id="UP001301958"/>
    </source>
</evidence>
<reference evidence="3" key="2">
    <citation type="submission" date="2023-05" db="EMBL/GenBank/DDBJ databases">
        <authorList>
            <consortium name="Lawrence Berkeley National Laboratory"/>
            <person name="Steindorff A."/>
            <person name="Hensen N."/>
            <person name="Bonometti L."/>
            <person name="Westerberg I."/>
            <person name="Brannstrom I.O."/>
            <person name="Guillou S."/>
            <person name="Cros-Aarteil S."/>
            <person name="Calhoun S."/>
            <person name="Haridas S."/>
            <person name="Kuo A."/>
            <person name="Mondo S."/>
            <person name="Pangilinan J."/>
            <person name="Riley R."/>
            <person name="Labutti K."/>
            <person name="Andreopoulos B."/>
            <person name="Lipzen A."/>
            <person name="Chen C."/>
            <person name="Yanf M."/>
            <person name="Daum C."/>
            <person name="Ng V."/>
            <person name="Clum A."/>
            <person name="Ohm R."/>
            <person name="Martin F."/>
            <person name="Silar P."/>
            <person name="Natvig D."/>
            <person name="Lalanne C."/>
            <person name="Gautier V."/>
            <person name="Ament-Velasquez S.L."/>
            <person name="Kruys A."/>
            <person name="Hutchinson M.I."/>
            <person name="Powell A.J."/>
            <person name="Barry K."/>
            <person name="Miller A.N."/>
            <person name="Grigoriev I.V."/>
            <person name="Debuchy R."/>
            <person name="Gladieux P."/>
            <person name="Thoren M.H."/>
            <person name="Johannesson H."/>
        </authorList>
    </citation>
    <scope>NUCLEOTIDE SEQUENCE</scope>
    <source>
        <strain evidence="3">CBS 990.96</strain>
    </source>
</reference>